<reference evidence="2 3" key="1">
    <citation type="submission" date="2020-04" db="EMBL/GenBank/DDBJ databases">
        <title>Massilia sp. RP-1-19 isolated from soil.</title>
        <authorList>
            <person name="Dahal R.H."/>
        </authorList>
    </citation>
    <scope>NUCLEOTIDE SEQUENCE [LARGE SCALE GENOMIC DNA]</scope>
    <source>
        <strain evidence="2 3">RP-1-19</strain>
    </source>
</reference>
<evidence type="ECO:0000313" key="2">
    <source>
        <dbReference type="EMBL" id="NML61742.1"/>
    </source>
</evidence>
<sequence>MPKHLIALTALLALSTHALAQVSVTAPWIRATVPQQESTGVFMHLQSAGDARLVGVSTPAAARSEFHQMDMRGQMMKMEQVDSIDLAAGKGVDLASGGYHIMLIGLKRQLKAGEVVPLTIVVEHQDKKRERITLKVPVKPLTFTGPSAGPSRHH</sequence>
<protein>
    <submittedName>
        <fullName evidence="2">Copper chaperone PCu(A)C</fullName>
    </submittedName>
</protein>
<accession>A0A848HKR3</accession>
<feature type="chain" id="PRO_5032674013" evidence="1">
    <location>
        <begin position="21"/>
        <end position="154"/>
    </location>
</feature>
<proteinExistence type="predicted"/>
<dbReference type="Proteomes" id="UP000583752">
    <property type="component" value="Unassembled WGS sequence"/>
</dbReference>
<keyword evidence="3" id="KW-1185">Reference proteome</keyword>
<dbReference type="SUPFAM" id="SSF110087">
    <property type="entry name" value="DR1885-like metal-binding protein"/>
    <property type="match status" value="1"/>
</dbReference>
<dbReference type="RefSeq" id="WP_169466000.1">
    <property type="nucleotide sequence ID" value="NZ_JABBGG010000006.1"/>
</dbReference>
<dbReference type="AlphaFoldDB" id="A0A848HKR3"/>
<dbReference type="PANTHER" id="PTHR36302">
    <property type="entry name" value="BLR7088 PROTEIN"/>
    <property type="match status" value="1"/>
</dbReference>
<dbReference type="PANTHER" id="PTHR36302:SF1">
    <property type="entry name" value="COPPER CHAPERONE PCU(A)C"/>
    <property type="match status" value="1"/>
</dbReference>
<dbReference type="Pfam" id="PF04314">
    <property type="entry name" value="PCuAC"/>
    <property type="match status" value="1"/>
</dbReference>
<evidence type="ECO:0000256" key="1">
    <source>
        <dbReference type="SAM" id="SignalP"/>
    </source>
</evidence>
<dbReference type="EMBL" id="JABBGG010000006">
    <property type="protein sequence ID" value="NML61742.1"/>
    <property type="molecule type" value="Genomic_DNA"/>
</dbReference>
<organism evidence="2 3">
    <name type="scientific">Massilia polaris</name>
    <dbReference type="NCBI Taxonomy" id="2728846"/>
    <lineage>
        <taxon>Bacteria</taxon>
        <taxon>Pseudomonadati</taxon>
        <taxon>Pseudomonadota</taxon>
        <taxon>Betaproteobacteria</taxon>
        <taxon>Burkholderiales</taxon>
        <taxon>Oxalobacteraceae</taxon>
        <taxon>Telluria group</taxon>
        <taxon>Massilia</taxon>
    </lineage>
</organism>
<dbReference type="InterPro" id="IPR058248">
    <property type="entry name" value="Lxx211020-like"/>
</dbReference>
<comment type="caution">
    <text evidence="2">The sequence shown here is derived from an EMBL/GenBank/DDBJ whole genome shotgun (WGS) entry which is preliminary data.</text>
</comment>
<dbReference type="InterPro" id="IPR036182">
    <property type="entry name" value="PCuAC_sf"/>
</dbReference>
<evidence type="ECO:0000313" key="3">
    <source>
        <dbReference type="Proteomes" id="UP000583752"/>
    </source>
</evidence>
<dbReference type="InterPro" id="IPR007410">
    <property type="entry name" value="LpqE-like"/>
</dbReference>
<dbReference type="Gene3D" id="2.60.40.1890">
    <property type="entry name" value="PCu(A)C copper chaperone"/>
    <property type="match status" value="1"/>
</dbReference>
<keyword evidence="1" id="KW-0732">Signal</keyword>
<name>A0A848HKR3_9BURK</name>
<gene>
    <name evidence="2" type="ORF">HHL21_11760</name>
</gene>
<feature type="signal peptide" evidence="1">
    <location>
        <begin position="1"/>
        <end position="20"/>
    </location>
</feature>